<keyword evidence="3" id="KW-1185">Reference proteome</keyword>
<dbReference type="AlphaFoldDB" id="A0A183KVH7"/>
<protein>
    <submittedName>
        <fullName evidence="2 4">Uncharacterized protein</fullName>
    </submittedName>
</protein>
<dbReference type="Proteomes" id="UP000279833">
    <property type="component" value="Unassembled WGS sequence"/>
</dbReference>
<gene>
    <name evidence="2" type="ORF">SCUD_LOCUS19070</name>
</gene>
<dbReference type="WBParaSite" id="SCUD_0001907301-mRNA-1">
    <property type="protein sequence ID" value="SCUD_0001907301-mRNA-1"/>
    <property type="gene ID" value="SCUD_0001907301"/>
</dbReference>
<evidence type="ECO:0000313" key="2">
    <source>
        <dbReference type="EMBL" id="VDP67957.1"/>
    </source>
</evidence>
<evidence type="ECO:0000313" key="3">
    <source>
        <dbReference type="Proteomes" id="UP000279833"/>
    </source>
</evidence>
<evidence type="ECO:0000256" key="1">
    <source>
        <dbReference type="SAM" id="MobiDB-lite"/>
    </source>
</evidence>
<proteinExistence type="predicted"/>
<organism evidence="4">
    <name type="scientific">Schistosoma curassoni</name>
    <dbReference type="NCBI Taxonomy" id="6186"/>
    <lineage>
        <taxon>Eukaryota</taxon>
        <taxon>Metazoa</taxon>
        <taxon>Spiralia</taxon>
        <taxon>Lophotrochozoa</taxon>
        <taxon>Platyhelminthes</taxon>
        <taxon>Trematoda</taxon>
        <taxon>Digenea</taxon>
        <taxon>Strigeidida</taxon>
        <taxon>Schistosomatoidea</taxon>
        <taxon>Schistosomatidae</taxon>
        <taxon>Schistosoma</taxon>
    </lineage>
</organism>
<sequence length="125" mass="14302">MISSNKENQKKNKQVRKSIRADNQKYSENPATTAEKSAREGKLRQLDDKSTKLSEIRSKPEKPIKDKEGQIITEIQEQRNRSVEHFEELLNRPAPLNLPNIEAVPANHPIPVIPPTVEETKITTR</sequence>
<reference evidence="2 3" key="2">
    <citation type="submission" date="2018-11" db="EMBL/GenBank/DDBJ databases">
        <authorList>
            <consortium name="Pathogen Informatics"/>
        </authorList>
    </citation>
    <scope>NUCLEOTIDE SEQUENCE [LARGE SCALE GENOMIC DNA]</scope>
    <source>
        <strain evidence="2">Dakar</strain>
        <strain evidence="3">Dakar, Senegal</strain>
    </source>
</reference>
<accession>A0A183KVH7</accession>
<feature type="compositionally biased region" description="Basic and acidic residues" evidence="1">
    <location>
        <begin position="36"/>
        <end position="67"/>
    </location>
</feature>
<name>A0A183KVH7_9TREM</name>
<feature type="region of interest" description="Disordered" evidence="1">
    <location>
        <begin position="1"/>
        <end position="67"/>
    </location>
</feature>
<feature type="compositionally biased region" description="Polar residues" evidence="1">
    <location>
        <begin position="26"/>
        <end position="35"/>
    </location>
</feature>
<dbReference type="EMBL" id="UZAK01041925">
    <property type="protein sequence ID" value="VDP67957.1"/>
    <property type="molecule type" value="Genomic_DNA"/>
</dbReference>
<reference evidence="4" key="1">
    <citation type="submission" date="2016-06" db="UniProtKB">
        <authorList>
            <consortium name="WormBaseParasite"/>
        </authorList>
    </citation>
    <scope>IDENTIFICATION</scope>
</reference>
<evidence type="ECO:0000313" key="4">
    <source>
        <dbReference type="WBParaSite" id="SCUD_0001907301-mRNA-1"/>
    </source>
</evidence>